<feature type="chain" id="PRO_5003010136" description="Outer membrane protein beta-barrel domain-containing protein" evidence="1">
    <location>
        <begin position="26"/>
        <end position="257"/>
    </location>
</feature>
<evidence type="ECO:0000313" key="2">
    <source>
        <dbReference type="EMBL" id="ACY14948.1"/>
    </source>
</evidence>
<protein>
    <recommendedName>
        <fullName evidence="4">Outer membrane protein beta-barrel domain-containing protein</fullName>
    </recommendedName>
</protein>
<dbReference type="RefSeq" id="WP_012827556.1">
    <property type="nucleotide sequence ID" value="NC_013440.1"/>
</dbReference>
<gene>
    <name evidence="2" type="ordered locus">Hoch_2411</name>
</gene>
<name>D0LJA1_HALO1</name>
<reference evidence="2 3" key="1">
    <citation type="journal article" date="2010" name="Stand. Genomic Sci.">
        <title>Complete genome sequence of Haliangium ochraceum type strain (SMP-2).</title>
        <authorList>
            <consortium name="US DOE Joint Genome Institute (JGI-PGF)"/>
            <person name="Ivanova N."/>
            <person name="Daum C."/>
            <person name="Lang E."/>
            <person name="Abt B."/>
            <person name="Kopitz M."/>
            <person name="Saunders E."/>
            <person name="Lapidus A."/>
            <person name="Lucas S."/>
            <person name="Glavina Del Rio T."/>
            <person name="Nolan M."/>
            <person name="Tice H."/>
            <person name="Copeland A."/>
            <person name="Cheng J.F."/>
            <person name="Chen F."/>
            <person name="Bruce D."/>
            <person name="Goodwin L."/>
            <person name="Pitluck S."/>
            <person name="Mavromatis K."/>
            <person name="Pati A."/>
            <person name="Mikhailova N."/>
            <person name="Chen A."/>
            <person name="Palaniappan K."/>
            <person name="Land M."/>
            <person name="Hauser L."/>
            <person name="Chang Y.J."/>
            <person name="Jeffries C.D."/>
            <person name="Detter J.C."/>
            <person name="Brettin T."/>
            <person name="Rohde M."/>
            <person name="Goker M."/>
            <person name="Bristow J."/>
            <person name="Markowitz V."/>
            <person name="Eisen J.A."/>
            <person name="Hugenholtz P."/>
            <person name="Kyrpides N.C."/>
            <person name="Klenk H.P."/>
        </authorList>
    </citation>
    <scope>NUCLEOTIDE SEQUENCE [LARGE SCALE GENOMIC DNA]</scope>
    <source>
        <strain evidence="3">DSM 14365 / CIP 107738 / JCM 11303 / AJ 13395 / SMP-2</strain>
    </source>
</reference>
<accession>D0LJA1</accession>
<dbReference type="HOGENOM" id="CLU_1080813_0_0_7"/>
<evidence type="ECO:0000256" key="1">
    <source>
        <dbReference type="SAM" id="SignalP"/>
    </source>
</evidence>
<dbReference type="AlphaFoldDB" id="D0LJA1"/>
<keyword evidence="1" id="KW-0732">Signal</keyword>
<dbReference type="EMBL" id="CP001804">
    <property type="protein sequence ID" value="ACY14948.1"/>
    <property type="molecule type" value="Genomic_DNA"/>
</dbReference>
<sequence>MQRRFALALAAVAALTICSARSAHAEDFYIAVDWPKRIVDRPLVLGPSMFEFRGDTLGINLSKDAVGDPIFFAPDIYFGLDDRITLGYVHEIGLCLTGDGCTGTYSDFGLEGLFSIIYDGPLVMAARAGVTFDPLDPFTGGLHLGLPVRVSGGDLAVRADPKLYVGVFNRDLRKEYLDVPIQLQYQLTDENALLLISGVRGPLSGFGDVVEVPVGVGVSFTAARRVDLGAEFQFTNLAGRGGGISGRLLLLRFALRL</sequence>
<keyword evidence="3" id="KW-1185">Reference proteome</keyword>
<feature type="signal peptide" evidence="1">
    <location>
        <begin position="1"/>
        <end position="25"/>
    </location>
</feature>
<dbReference type="Proteomes" id="UP000001880">
    <property type="component" value="Chromosome"/>
</dbReference>
<organism evidence="2 3">
    <name type="scientific">Haliangium ochraceum (strain DSM 14365 / JCM 11303 / SMP-2)</name>
    <dbReference type="NCBI Taxonomy" id="502025"/>
    <lineage>
        <taxon>Bacteria</taxon>
        <taxon>Pseudomonadati</taxon>
        <taxon>Myxococcota</taxon>
        <taxon>Polyangia</taxon>
        <taxon>Haliangiales</taxon>
        <taxon>Kofleriaceae</taxon>
        <taxon>Haliangium</taxon>
    </lineage>
</organism>
<evidence type="ECO:0008006" key="4">
    <source>
        <dbReference type="Google" id="ProtNLM"/>
    </source>
</evidence>
<evidence type="ECO:0000313" key="3">
    <source>
        <dbReference type="Proteomes" id="UP000001880"/>
    </source>
</evidence>
<dbReference type="KEGG" id="hoh:Hoch_2411"/>
<dbReference type="eggNOG" id="ENOG50324KN">
    <property type="taxonomic scope" value="Bacteria"/>
</dbReference>
<proteinExistence type="predicted"/>